<dbReference type="AlphaFoldDB" id="A0A1I7W373"/>
<feature type="compositionally biased region" description="Polar residues" evidence="1">
    <location>
        <begin position="30"/>
        <end position="40"/>
    </location>
</feature>
<dbReference type="Proteomes" id="UP000095285">
    <property type="component" value="Unassembled WGS sequence"/>
</dbReference>
<evidence type="ECO:0000313" key="2">
    <source>
        <dbReference type="Proteomes" id="UP000095285"/>
    </source>
</evidence>
<organism evidence="2 3">
    <name type="scientific">Loa loa</name>
    <name type="common">Eye worm</name>
    <name type="synonym">Filaria loa</name>
    <dbReference type="NCBI Taxonomy" id="7209"/>
    <lineage>
        <taxon>Eukaryota</taxon>
        <taxon>Metazoa</taxon>
        <taxon>Ecdysozoa</taxon>
        <taxon>Nematoda</taxon>
        <taxon>Chromadorea</taxon>
        <taxon>Rhabditida</taxon>
        <taxon>Spirurina</taxon>
        <taxon>Spiruromorpha</taxon>
        <taxon>Filarioidea</taxon>
        <taxon>Onchocercidae</taxon>
        <taxon>Loa</taxon>
    </lineage>
</organism>
<proteinExistence type="predicted"/>
<feature type="region of interest" description="Disordered" evidence="1">
    <location>
        <begin position="1"/>
        <end position="96"/>
    </location>
</feature>
<name>A0A1I7W373_LOALO</name>
<sequence>RNMLKSTTLEDKSVTGDEFTTDNEVAIVKKSQSNSMSPSNVRRLPVGITHNSRKKSPVSDATINTEDVTGSKQSGKEAKSQDEKTSDNRTNNLSLDTSSMYGITDTVWKIVLFGIFFFTRMLMT</sequence>
<feature type="compositionally biased region" description="Basic and acidic residues" evidence="1">
    <location>
        <begin position="74"/>
        <end position="87"/>
    </location>
</feature>
<protein>
    <submittedName>
        <fullName evidence="3">Pecanex-like protein</fullName>
    </submittedName>
</protein>
<accession>A0A1I7W373</accession>
<reference evidence="3" key="2">
    <citation type="submission" date="2016-11" db="UniProtKB">
        <authorList>
            <consortium name="WormBaseParasite"/>
        </authorList>
    </citation>
    <scope>IDENTIFICATION</scope>
</reference>
<feature type="compositionally biased region" description="Polar residues" evidence="1">
    <location>
        <begin position="59"/>
        <end position="73"/>
    </location>
</feature>
<dbReference type="WBParaSite" id="EN70_9104">
    <property type="protein sequence ID" value="EN70_9104"/>
    <property type="gene ID" value="EN70_9104"/>
</dbReference>
<evidence type="ECO:0000313" key="3">
    <source>
        <dbReference type="WBParaSite" id="EN70_9104"/>
    </source>
</evidence>
<keyword evidence="2" id="KW-1185">Reference proteome</keyword>
<reference evidence="2" key="1">
    <citation type="submission" date="2012-04" db="EMBL/GenBank/DDBJ databases">
        <title>The Genome Sequence of Loa loa.</title>
        <authorList>
            <consortium name="The Broad Institute Genome Sequencing Platform"/>
            <consortium name="Broad Institute Genome Sequencing Center for Infectious Disease"/>
            <person name="Nutman T.B."/>
            <person name="Fink D.L."/>
            <person name="Russ C."/>
            <person name="Young S."/>
            <person name="Zeng Q."/>
            <person name="Gargeya S."/>
            <person name="Alvarado L."/>
            <person name="Berlin A."/>
            <person name="Chapman S.B."/>
            <person name="Chen Z."/>
            <person name="Freedman E."/>
            <person name="Gellesch M."/>
            <person name="Goldberg J."/>
            <person name="Griggs A."/>
            <person name="Gujja S."/>
            <person name="Heilman E.R."/>
            <person name="Heiman D."/>
            <person name="Howarth C."/>
            <person name="Mehta T."/>
            <person name="Neiman D."/>
            <person name="Pearson M."/>
            <person name="Roberts A."/>
            <person name="Saif S."/>
            <person name="Shea T."/>
            <person name="Shenoy N."/>
            <person name="Sisk P."/>
            <person name="Stolte C."/>
            <person name="Sykes S."/>
            <person name="White J."/>
            <person name="Yandava C."/>
            <person name="Haas B."/>
            <person name="Henn M.R."/>
            <person name="Nusbaum C."/>
            <person name="Birren B."/>
        </authorList>
    </citation>
    <scope>NUCLEOTIDE SEQUENCE [LARGE SCALE GENOMIC DNA]</scope>
</reference>
<evidence type="ECO:0000256" key="1">
    <source>
        <dbReference type="SAM" id="MobiDB-lite"/>
    </source>
</evidence>